<sequence>MTQRLARLLFATAALAALAGCGSGSEPQASPSASEPYQAPPAPPPASEPVVEPEPEASQSATPAPATVQEARYAPRDECLKQPGWPAFHKALVAAILKRDAQAMSKLAAPDIALDYGGGNGPAELVKRLNDPDTKLWLELEAMLPLGCAVQGGLAAMPWVFWNVPEDIDSYSAMLVLGDDTPMRDKPGGKPLAPAGWSIVGIDPMDFDSEARAIRVTTHDGTKGYIETAKLRSLLDYRLIAEPKQGQWQITAFIAGD</sequence>
<keyword evidence="2" id="KW-0732">Signal</keyword>
<dbReference type="STRING" id="48936.NJ75_00744"/>
<feature type="compositionally biased region" description="Low complexity" evidence="1">
    <location>
        <begin position="21"/>
        <end position="37"/>
    </location>
</feature>
<feature type="region of interest" description="Disordered" evidence="1">
    <location>
        <begin position="21"/>
        <end position="69"/>
    </location>
</feature>
<evidence type="ECO:0000256" key="2">
    <source>
        <dbReference type="SAM" id="SignalP"/>
    </source>
</evidence>
<dbReference type="RefSeq" id="WP_156135698.1">
    <property type="nucleotide sequence ID" value="NZ_JRVC01000003.1"/>
</dbReference>
<protein>
    <recommendedName>
        <fullName evidence="5">Lipoprotein</fullName>
    </recommendedName>
</protein>
<comment type="caution">
    <text evidence="3">The sequence shown here is derived from an EMBL/GenBank/DDBJ whole genome shotgun (WGS) entry which is preliminary data.</text>
</comment>
<dbReference type="PATRIC" id="fig|48936.3.peg.754"/>
<feature type="compositionally biased region" description="Pro residues" evidence="1">
    <location>
        <begin position="38"/>
        <end position="47"/>
    </location>
</feature>
<keyword evidence="4" id="KW-1185">Reference proteome</keyword>
<accession>A0A0B8ZR47</accession>
<gene>
    <name evidence="3" type="ORF">NJ75_00744</name>
</gene>
<dbReference type="Proteomes" id="UP000031338">
    <property type="component" value="Unassembled WGS sequence"/>
</dbReference>
<reference evidence="3 4" key="1">
    <citation type="submission" date="2014-10" db="EMBL/GenBank/DDBJ databases">
        <title>Draft genome sequence of Novosphingobium subterraneum DSM 12447.</title>
        <authorList>
            <person name="Gan H.M."/>
            <person name="Gan H.Y."/>
            <person name="Savka M.A."/>
        </authorList>
    </citation>
    <scope>NUCLEOTIDE SEQUENCE [LARGE SCALE GENOMIC DNA]</scope>
    <source>
        <strain evidence="3 4">DSM 12447</strain>
    </source>
</reference>
<evidence type="ECO:0000313" key="3">
    <source>
        <dbReference type="EMBL" id="KHS48662.1"/>
    </source>
</evidence>
<dbReference type="EMBL" id="JRVC01000003">
    <property type="protein sequence ID" value="KHS48662.1"/>
    <property type="molecule type" value="Genomic_DNA"/>
</dbReference>
<evidence type="ECO:0000256" key="1">
    <source>
        <dbReference type="SAM" id="MobiDB-lite"/>
    </source>
</evidence>
<proteinExistence type="predicted"/>
<name>A0A0B8ZR47_9SPHN</name>
<evidence type="ECO:0000313" key="4">
    <source>
        <dbReference type="Proteomes" id="UP000031338"/>
    </source>
</evidence>
<organism evidence="3 4">
    <name type="scientific">Novosphingobium subterraneum</name>
    <dbReference type="NCBI Taxonomy" id="48936"/>
    <lineage>
        <taxon>Bacteria</taxon>
        <taxon>Pseudomonadati</taxon>
        <taxon>Pseudomonadota</taxon>
        <taxon>Alphaproteobacteria</taxon>
        <taxon>Sphingomonadales</taxon>
        <taxon>Sphingomonadaceae</taxon>
        <taxon>Novosphingobium</taxon>
    </lineage>
</organism>
<dbReference type="PROSITE" id="PS51257">
    <property type="entry name" value="PROKAR_LIPOPROTEIN"/>
    <property type="match status" value="1"/>
</dbReference>
<feature type="signal peptide" evidence="2">
    <location>
        <begin position="1"/>
        <end position="19"/>
    </location>
</feature>
<evidence type="ECO:0008006" key="5">
    <source>
        <dbReference type="Google" id="ProtNLM"/>
    </source>
</evidence>
<feature type="chain" id="PRO_5002127759" description="Lipoprotein" evidence="2">
    <location>
        <begin position="20"/>
        <end position="257"/>
    </location>
</feature>
<dbReference type="AlphaFoldDB" id="A0A0B8ZR47"/>